<dbReference type="AlphaFoldDB" id="A0A0G4ENW7"/>
<proteinExistence type="predicted"/>
<reference evidence="2 3" key="1">
    <citation type="submission" date="2014-11" db="EMBL/GenBank/DDBJ databases">
        <authorList>
            <person name="Zhu J."/>
            <person name="Qi W."/>
            <person name="Song R."/>
        </authorList>
    </citation>
    <scope>NUCLEOTIDE SEQUENCE [LARGE SCALE GENOMIC DNA]</scope>
</reference>
<keyword evidence="3" id="KW-1185">Reference proteome</keyword>
<sequence length="137" mass="15100">MLRTYNTYRTFFRLKVAKNAQVKVVEITPPSADISLREDLESINELDEEEVADSDFAASRRPPTASGAHRITTFRIDYTPKYCGAFSYVAKMDVGDGTVEVTIKGNGMDRGAGKPQLRAGVKEIAKGDPPLDSEAER</sequence>
<dbReference type="VEuPathDB" id="CryptoDB:Vbra_2844"/>
<evidence type="ECO:0000256" key="1">
    <source>
        <dbReference type="SAM" id="MobiDB-lite"/>
    </source>
</evidence>
<dbReference type="EMBL" id="CDMY01000275">
    <property type="protein sequence ID" value="CEL99136.1"/>
    <property type="molecule type" value="Genomic_DNA"/>
</dbReference>
<dbReference type="InParanoid" id="A0A0G4ENW7"/>
<name>A0A0G4ENW7_VITBC</name>
<evidence type="ECO:0000313" key="3">
    <source>
        <dbReference type="Proteomes" id="UP000041254"/>
    </source>
</evidence>
<feature type="region of interest" description="Disordered" evidence="1">
    <location>
        <begin position="106"/>
        <end position="137"/>
    </location>
</feature>
<evidence type="ECO:0000313" key="2">
    <source>
        <dbReference type="EMBL" id="CEL99136.1"/>
    </source>
</evidence>
<organism evidence="2 3">
    <name type="scientific">Vitrella brassicaformis (strain CCMP3155)</name>
    <dbReference type="NCBI Taxonomy" id="1169540"/>
    <lineage>
        <taxon>Eukaryota</taxon>
        <taxon>Sar</taxon>
        <taxon>Alveolata</taxon>
        <taxon>Colpodellida</taxon>
        <taxon>Vitrellaceae</taxon>
        <taxon>Vitrella</taxon>
    </lineage>
</organism>
<gene>
    <name evidence="2" type="ORF">Vbra_2844</name>
</gene>
<protein>
    <submittedName>
        <fullName evidence="2">Uncharacterized protein</fullName>
    </submittedName>
</protein>
<dbReference type="Proteomes" id="UP000041254">
    <property type="component" value="Unassembled WGS sequence"/>
</dbReference>
<accession>A0A0G4ENW7</accession>